<dbReference type="PANTHER" id="PTHR43447">
    <property type="entry name" value="ALPHA-AMYLASE"/>
    <property type="match status" value="1"/>
</dbReference>
<dbReference type="SMART" id="SM00642">
    <property type="entry name" value="Aamy"/>
    <property type="match status" value="1"/>
</dbReference>
<dbReference type="Gene3D" id="3.20.20.80">
    <property type="entry name" value="Glycosidases"/>
    <property type="match status" value="1"/>
</dbReference>
<dbReference type="InterPro" id="IPR006048">
    <property type="entry name" value="A-amylase/branching_C"/>
</dbReference>
<evidence type="ECO:0000256" key="6">
    <source>
        <dbReference type="ARBA" id="ARBA00012595"/>
    </source>
</evidence>
<evidence type="ECO:0000256" key="8">
    <source>
        <dbReference type="ARBA" id="ARBA00022801"/>
    </source>
</evidence>
<evidence type="ECO:0000256" key="5">
    <source>
        <dbReference type="ARBA" id="ARBA00011245"/>
    </source>
</evidence>
<comment type="catalytic activity">
    <reaction evidence="1 15">
        <text>Endohydrolysis of (1-&gt;4)-alpha-D-glucosidic linkages in polysaccharides containing three or more (1-&gt;4)-alpha-linked D-glucose units.</text>
        <dbReference type="EC" id="3.2.1.1"/>
    </reaction>
</comment>
<dbReference type="SUPFAM" id="SSF51445">
    <property type="entry name" value="(Trans)glycosidases"/>
    <property type="match status" value="1"/>
</dbReference>
<evidence type="ECO:0000256" key="13">
    <source>
        <dbReference type="ARBA" id="ARBA00023295"/>
    </source>
</evidence>
<feature type="domain" description="Glycosyl hydrolase family 13 catalytic" evidence="19">
    <location>
        <begin position="30"/>
        <end position="396"/>
    </location>
</feature>
<keyword evidence="7" id="KW-0479">Metal-binding</keyword>
<proteinExistence type="inferred from homology"/>
<evidence type="ECO:0000256" key="9">
    <source>
        <dbReference type="ARBA" id="ARBA00022837"/>
    </source>
</evidence>
<protein>
    <recommendedName>
        <fullName evidence="6 15">Alpha-amylase</fullName>
        <ecNumber evidence="6 15">3.2.1.1</ecNumber>
    </recommendedName>
</protein>
<dbReference type="InterPro" id="IPR031319">
    <property type="entry name" value="A-amylase_C"/>
</dbReference>
<reference evidence="20" key="1">
    <citation type="submission" date="2013-07" db="EMBL/GenBank/DDBJ databases">
        <title>Midgut Transcriptome Profiling of Anoplphora glabripennis, a Lignocellulose Degrading, Wood-Boring Cerambycid.</title>
        <authorList>
            <person name="Scully E.D."/>
            <person name="Hoover K."/>
            <person name="Carlson J.E."/>
            <person name="Tien M."/>
            <person name="Geib S.M."/>
        </authorList>
    </citation>
    <scope>NUCLEOTIDE SEQUENCE</scope>
</reference>
<accession>V5GT12</accession>
<comment type="cofactor">
    <cofactor evidence="3">
        <name>chloride</name>
        <dbReference type="ChEBI" id="CHEBI:17996"/>
    </cofactor>
</comment>
<dbReference type="GO" id="GO:0005975">
    <property type="term" value="P:carbohydrate metabolic process"/>
    <property type="evidence" value="ECO:0007669"/>
    <property type="project" value="InterPro"/>
</dbReference>
<comment type="subunit">
    <text evidence="5">Monomer.</text>
</comment>
<gene>
    <name evidence="20" type="primary">AMY</name>
</gene>
<evidence type="ECO:0000313" key="20">
    <source>
        <dbReference type="EMBL" id="JAB64777.1"/>
    </source>
</evidence>
<evidence type="ECO:0000259" key="19">
    <source>
        <dbReference type="SMART" id="SM00642"/>
    </source>
</evidence>
<dbReference type="OrthoDB" id="550577at2759"/>
<evidence type="ECO:0000256" key="10">
    <source>
        <dbReference type="ARBA" id="ARBA00023157"/>
    </source>
</evidence>
<evidence type="ECO:0000256" key="3">
    <source>
        <dbReference type="ARBA" id="ARBA00001923"/>
    </source>
</evidence>
<dbReference type="Gene3D" id="2.60.40.1180">
    <property type="entry name" value="Golgi alpha-mannosidase II"/>
    <property type="match status" value="1"/>
</dbReference>
<dbReference type="CDD" id="cd11317">
    <property type="entry name" value="AmyAc_bac_euk_AmyA"/>
    <property type="match status" value="1"/>
</dbReference>
<comment type="cofactor">
    <cofactor evidence="2">
        <name>Ca(2+)</name>
        <dbReference type="ChEBI" id="CHEBI:29108"/>
    </cofactor>
</comment>
<evidence type="ECO:0000256" key="14">
    <source>
        <dbReference type="RuleBase" id="RU003615"/>
    </source>
</evidence>
<keyword evidence="11" id="KW-0868">Chloride</keyword>
<dbReference type="InterPro" id="IPR006047">
    <property type="entry name" value="GH13_cat_dom"/>
</dbReference>
<dbReference type="InterPro" id="IPR017853">
    <property type="entry name" value="GH"/>
</dbReference>
<dbReference type="GO" id="GO:0046872">
    <property type="term" value="F:metal ion binding"/>
    <property type="evidence" value="ECO:0007669"/>
    <property type="project" value="UniProtKB-KW"/>
</dbReference>
<feature type="chain" id="PRO_5004734435" description="Alpha-amylase" evidence="17">
    <location>
        <begin position="20"/>
        <end position="493"/>
    </location>
</feature>
<evidence type="ECO:0000256" key="16">
    <source>
        <dbReference type="SAM" id="MobiDB-lite"/>
    </source>
</evidence>
<keyword evidence="8 15" id="KW-0378">Hydrolase</keyword>
<feature type="signal peptide" evidence="17">
    <location>
        <begin position="1"/>
        <end position="19"/>
    </location>
</feature>
<dbReference type="InterPro" id="IPR013780">
    <property type="entry name" value="Glyco_hydro_b"/>
</dbReference>
<sequence length="493" mass="53778">MKATIALVVICSFATVAVAQKNNNFETGRNTIVHLFEWKWSDIASECENFLGPKGFAGVQISPPNENEVIVQNGDRPWWERYQPVSYQLNTRSGDQSALADMISRCNAVGVRIYVDAVFNHMAAIGGTGTAGNTCDPDSKSYPGVPYGSDNFHTTCTVNNYNDAENVRNCELVGLKDLDQSQDYVRQKIVAFLDQCVDLGVAGFRVDAAKHMWPADLQAIYGSVKDLSTDHGFASGTRPFFFQEVIDLGGEAISKDEYTDFGTVLEFKYGTEIGNAFQGHNALKYLKTWGPQWGLLEGTDAVVFIDNHDNQRTGSSSIITYKNPKPYKMAIAFMLAHPYGTTRIMSSYSFDSNDQGPPNDGNGNIAGPSFNDDGSCGNGWVCEHRWRQIYNMVQFRNAVGTTEVTNWWDNDDNQIAFGRGDKGFVAFTLNGDINQSLPTSLPAGTYCDVISGSLDNGSCTGKSVTVDDSGNAAISLSSGEDDGVLAIHVNAKL</sequence>
<keyword evidence="17" id="KW-0732">Signal</keyword>
<evidence type="ECO:0000256" key="15">
    <source>
        <dbReference type="RuleBase" id="RU361134"/>
    </source>
</evidence>
<evidence type="ECO:0000256" key="7">
    <source>
        <dbReference type="ARBA" id="ARBA00022723"/>
    </source>
</evidence>
<keyword evidence="13 15" id="KW-0326">Glycosidase</keyword>
<evidence type="ECO:0000256" key="17">
    <source>
        <dbReference type="SAM" id="SignalP"/>
    </source>
</evidence>
<dbReference type="Pfam" id="PF00128">
    <property type="entry name" value="Alpha-amylase"/>
    <property type="match status" value="1"/>
</dbReference>
<keyword evidence="9" id="KW-0106">Calcium</keyword>
<evidence type="ECO:0000256" key="11">
    <source>
        <dbReference type="ARBA" id="ARBA00023214"/>
    </source>
</evidence>
<keyword evidence="12 15" id="KW-0119">Carbohydrate metabolism</keyword>
<dbReference type="InterPro" id="IPR006046">
    <property type="entry name" value="Alpha_amylase"/>
</dbReference>
<dbReference type="EC" id="3.2.1.1" evidence="6 15"/>
<evidence type="ECO:0000256" key="12">
    <source>
        <dbReference type="ARBA" id="ARBA00023277"/>
    </source>
</evidence>
<feature type="domain" description="Alpha-amylase C-terminal" evidence="18">
    <location>
        <begin position="405"/>
        <end position="492"/>
    </location>
</feature>
<keyword evidence="10" id="KW-1015">Disulfide bond</keyword>
<dbReference type="AlphaFoldDB" id="V5GT12"/>
<dbReference type="SUPFAM" id="SSF51011">
    <property type="entry name" value="Glycosyl hydrolase domain"/>
    <property type="match status" value="1"/>
</dbReference>
<name>V5GT12_ANOGL</name>
<feature type="region of interest" description="Disordered" evidence="16">
    <location>
        <begin position="350"/>
        <end position="369"/>
    </location>
</feature>
<dbReference type="GO" id="GO:0004556">
    <property type="term" value="F:alpha-amylase activity"/>
    <property type="evidence" value="ECO:0007669"/>
    <property type="project" value="UniProtKB-UniRule"/>
</dbReference>
<evidence type="ECO:0000256" key="1">
    <source>
        <dbReference type="ARBA" id="ARBA00000548"/>
    </source>
</evidence>
<dbReference type="SMART" id="SM00632">
    <property type="entry name" value="Aamy_C"/>
    <property type="match status" value="1"/>
</dbReference>
<dbReference type="Pfam" id="PF02806">
    <property type="entry name" value="Alpha-amylase_C"/>
    <property type="match status" value="1"/>
</dbReference>
<evidence type="ECO:0000256" key="4">
    <source>
        <dbReference type="ARBA" id="ARBA00008061"/>
    </source>
</evidence>
<feature type="compositionally biased region" description="Low complexity" evidence="16">
    <location>
        <begin position="353"/>
        <end position="363"/>
    </location>
</feature>
<dbReference type="GeneID" id="108914611"/>
<evidence type="ECO:0000256" key="2">
    <source>
        <dbReference type="ARBA" id="ARBA00001913"/>
    </source>
</evidence>
<dbReference type="KEGG" id="agb:108914611"/>
<dbReference type="EMBL" id="GALX01003689">
    <property type="protein sequence ID" value="JAB64777.1"/>
    <property type="molecule type" value="Transcribed_RNA"/>
</dbReference>
<comment type="similarity">
    <text evidence="4 14">Belongs to the glycosyl hydrolase 13 family.</text>
</comment>
<evidence type="ECO:0000259" key="18">
    <source>
        <dbReference type="SMART" id="SM00632"/>
    </source>
</evidence>
<dbReference type="PRINTS" id="PR00110">
    <property type="entry name" value="ALPHAAMYLASE"/>
</dbReference>
<organism evidence="20">
    <name type="scientific">Anoplophora glabripennis</name>
    <name type="common">Asian longhorn beetle</name>
    <name type="synonym">Anoplophora nobilis</name>
    <dbReference type="NCBI Taxonomy" id="217634"/>
    <lineage>
        <taxon>Eukaryota</taxon>
        <taxon>Metazoa</taxon>
        <taxon>Ecdysozoa</taxon>
        <taxon>Arthropoda</taxon>
        <taxon>Hexapoda</taxon>
        <taxon>Insecta</taxon>
        <taxon>Pterygota</taxon>
        <taxon>Neoptera</taxon>
        <taxon>Endopterygota</taxon>
        <taxon>Coleoptera</taxon>
        <taxon>Polyphaga</taxon>
        <taxon>Cucujiformia</taxon>
        <taxon>Chrysomeloidea</taxon>
        <taxon>Cerambycidae</taxon>
        <taxon>Lamiinae</taxon>
        <taxon>Lamiini</taxon>
        <taxon>Anoplophora</taxon>
    </lineage>
</organism>